<dbReference type="InterPro" id="IPR004841">
    <property type="entry name" value="AA-permease/SLC12A_dom"/>
</dbReference>
<dbReference type="PIRSF" id="PIRSF006060">
    <property type="entry name" value="AA_transporter"/>
    <property type="match status" value="1"/>
</dbReference>
<sequence length="400" mass="42770">MVGVFSAVCRRITRRRPICSGLNDTGTEYSENKDQNLKECLSTLDLVSLGVGSCCGTGMYLSCGLVTMTAGGLGAIIAFLVSGIAALLSGSCYAELASVCPNTSGSAYIYSYTTVGELIAFIIAWGLIAEYVIGAALASVVLSTTIDSMFDFVLKDYLSTWGSIGGREYFDVLAVVICVILTIVLISGVELSASINNILNLINLSVLIFFIGISIYYSKIENWTATDRSSTWGIKVLAEIPTAYFAFIGFDGIASAGGETKNPSKSVPKSVILSITICTLIYVSVSLCLSLIVPASQLPENTAMMDVFVLKNNYYAKYFISIGAVCGLFAAAFGSMFPLPRILCAMARDGLIYSHFGEICQKTKTPRPATLLTGILSISLAVTIDLNYLIELVLMGMFFK</sequence>
<name>V4AQC3_LOTGI</name>
<gene>
    <name evidence="7" type="ORF">LOTGIDRAFT_231072</name>
</gene>
<dbReference type="PANTHER" id="PTHR43243">
    <property type="entry name" value="INNER MEMBRANE TRANSPORTER YGJI-RELATED"/>
    <property type="match status" value="1"/>
</dbReference>
<dbReference type="KEGG" id="lgi:LOTGIDRAFT_231072"/>
<dbReference type="EMBL" id="KB201037">
    <property type="protein sequence ID" value="ESO99417.1"/>
    <property type="molecule type" value="Genomic_DNA"/>
</dbReference>
<evidence type="ECO:0000256" key="5">
    <source>
        <dbReference type="SAM" id="Phobius"/>
    </source>
</evidence>
<feature type="transmembrane region" description="Helical" evidence="5">
    <location>
        <begin position="371"/>
        <end position="390"/>
    </location>
</feature>
<feature type="domain" description="Amino acid permease/ SLC12A" evidence="6">
    <location>
        <begin position="46"/>
        <end position="384"/>
    </location>
</feature>
<dbReference type="CTD" id="20248458"/>
<keyword evidence="3 5" id="KW-1133">Transmembrane helix</keyword>
<dbReference type="OMA" id="PWINYIV"/>
<dbReference type="Gene3D" id="1.20.1740.10">
    <property type="entry name" value="Amino acid/polyamine transporter I"/>
    <property type="match status" value="1"/>
</dbReference>
<accession>V4AQC3</accession>
<feature type="transmembrane region" description="Helical" evidence="5">
    <location>
        <begin position="201"/>
        <end position="220"/>
    </location>
</feature>
<dbReference type="Pfam" id="PF00324">
    <property type="entry name" value="AA_permease"/>
    <property type="match status" value="1"/>
</dbReference>
<dbReference type="PANTHER" id="PTHR43243:SF17">
    <property type="entry name" value="CATIONIC AMINO ACID TRANSPORTER-RELATED"/>
    <property type="match status" value="1"/>
</dbReference>
<evidence type="ECO:0000313" key="8">
    <source>
        <dbReference type="Proteomes" id="UP000030746"/>
    </source>
</evidence>
<protein>
    <recommendedName>
        <fullName evidence="6">Amino acid permease/ SLC12A domain-containing protein</fullName>
    </recommendedName>
</protein>
<keyword evidence="2 5" id="KW-0812">Transmembrane</keyword>
<feature type="transmembrane region" description="Helical" evidence="5">
    <location>
        <begin position="135"/>
        <end position="154"/>
    </location>
</feature>
<proteinExistence type="predicted"/>
<feature type="transmembrane region" description="Helical" evidence="5">
    <location>
        <begin position="169"/>
        <end position="189"/>
    </location>
</feature>
<dbReference type="HOGENOM" id="CLU_007946_15_12_1"/>
<comment type="subcellular location">
    <subcellularLocation>
        <location evidence="1">Membrane</location>
        <topology evidence="1">Multi-pass membrane protein</topology>
    </subcellularLocation>
</comment>
<evidence type="ECO:0000259" key="6">
    <source>
        <dbReference type="Pfam" id="PF00324"/>
    </source>
</evidence>
<organism evidence="7 8">
    <name type="scientific">Lottia gigantea</name>
    <name type="common">Giant owl limpet</name>
    <dbReference type="NCBI Taxonomy" id="225164"/>
    <lineage>
        <taxon>Eukaryota</taxon>
        <taxon>Metazoa</taxon>
        <taxon>Spiralia</taxon>
        <taxon>Lophotrochozoa</taxon>
        <taxon>Mollusca</taxon>
        <taxon>Gastropoda</taxon>
        <taxon>Patellogastropoda</taxon>
        <taxon>Lottioidea</taxon>
        <taxon>Lottiidae</taxon>
        <taxon>Lottia</taxon>
    </lineage>
</organism>
<dbReference type="GO" id="GO:0015171">
    <property type="term" value="F:amino acid transmembrane transporter activity"/>
    <property type="evidence" value="ECO:0007669"/>
    <property type="project" value="TreeGrafter"/>
</dbReference>
<feature type="transmembrane region" description="Helical" evidence="5">
    <location>
        <begin position="65"/>
        <end position="88"/>
    </location>
</feature>
<feature type="transmembrane region" description="Helical" evidence="5">
    <location>
        <begin position="315"/>
        <end position="339"/>
    </location>
</feature>
<evidence type="ECO:0000256" key="1">
    <source>
        <dbReference type="ARBA" id="ARBA00004141"/>
    </source>
</evidence>
<evidence type="ECO:0000256" key="4">
    <source>
        <dbReference type="ARBA" id="ARBA00023136"/>
    </source>
</evidence>
<dbReference type="OrthoDB" id="3900342at2759"/>
<feature type="transmembrane region" description="Helical" evidence="5">
    <location>
        <begin position="271"/>
        <end position="295"/>
    </location>
</feature>
<keyword evidence="8" id="KW-1185">Reference proteome</keyword>
<dbReference type="GeneID" id="20248458"/>
<evidence type="ECO:0000256" key="3">
    <source>
        <dbReference type="ARBA" id="ARBA00022989"/>
    </source>
</evidence>
<evidence type="ECO:0000313" key="7">
    <source>
        <dbReference type="EMBL" id="ESO99417.1"/>
    </source>
</evidence>
<reference evidence="7 8" key="1">
    <citation type="journal article" date="2013" name="Nature">
        <title>Insights into bilaterian evolution from three spiralian genomes.</title>
        <authorList>
            <person name="Simakov O."/>
            <person name="Marletaz F."/>
            <person name="Cho S.J."/>
            <person name="Edsinger-Gonzales E."/>
            <person name="Havlak P."/>
            <person name="Hellsten U."/>
            <person name="Kuo D.H."/>
            <person name="Larsson T."/>
            <person name="Lv J."/>
            <person name="Arendt D."/>
            <person name="Savage R."/>
            <person name="Osoegawa K."/>
            <person name="de Jong P."/>
            <person name="Grimwood J."/>
            <person name="Chapman J.A."/>
            <person name="Shapiro H."/>
            <person name="Aerts A."/>
            <person name="Otillar R.P."/>
            <person name="Terry A.Y."/>
            <person name="Boore J.L."/>
            <person name="Grigoriev I.V."/>
            <person name="Lindberg D.R."/>
            <person name="Seaver E.C."/>
            <person name="Weisblat D.A."/>
            <person name="Putnam N.H."/>
            <person name="Rokhsar D.S."/>
        </authorList>
    </citation>
    <scope>NUCLEOTIDE SEQUENCE [LARGE SCALE GENOMIC DNA]</scope>
</reference>
<dbReference type="AlphaFoldDB" id="V4AQC3"/>
<feature type="transmembrane region" description="Helical" evidence="5">
    <location>
        <begin position="108"/>
        <end position="128"/>
    </location>
</feature>
<dbReference type="Proteomes" id="UP000030746">
    <property type="component" value="Unassembled WGS sequence"/>
</dbReference>
<dbReference type="GO" id="GO:0005886">
    <property type="term" value="C:plasma membrane"/>
    <property type="evidence" value="ECO:0007669"/>
    <property type="project" value="TreeGrafter"/>
</dbReference>
<keyword evidence="4 5" id="KW-0472">Membrane</keyword>
<dbReference type="RefSeq" id="XP_009049906.1">
    <property type="nucleotide sequence ID" value="XM_009051658.1"/>
</dbReference>
<evidence type="ECO:0000256" key="2">
    <source>
        <dbReference type="ARBA" id="ARBA00022692"/>
    </source>
</evidence>